<organism evidence="1">
    <name type="scientific">Macaca fascicularis</name>
    <name type="common">Crab-eating macaque</name>
    <name type="synonym">Cynomolgus monkey</name>
    <dbReference type="NCBI Taxonomy" id="9541"/>
    <lineage>
        <taxon>Eukaryota</taxon>
        <taxon>Metazoa</taxon>
        <taxon>Chordata</taxon>
        <taxon>Craniata</taxon>
        <taxon>Vertebrata</taxon>
        <taxon>Euteleostomi</taxon>
        <taxon>Mammalia</taxon>
        <taxon>Eutheria</taxon>
        <taxon>Euarchontoglires</taxon>
        <taxon>Primates</taxon>
        <taxon>Haplorrhini</taxon>
        <taxon>Catarrhini</taxon>
        <taxon>Cercopithecidae</taxon>
        <taxon>Cercopithecinae</taxon>
        <taxon>Macaca</taxon>
    </lineage>
</organism>
<name>I7GDB2_MACFA</name>
<dbReference type="EMBL" id="AB173267">
    <property type="protein sequence ID" value="BAE90329.1"/>
    <property type="molecule type" value="mRNA"/>
</dbReference>
<reference evidence="1" key="1">
    <citation type="journal article" date="2007" name="PLoS Biol.">
        <title>Rate of evolution in brain-expressed genes in humans and other primates.</title>
        <authorList>
            <person name="Wang H.-Y."/>
            <person name="Chien H.-C."/>
            <person name="Osada N."/>
            <person name="Hashimoto K."/>
            <person name="Sugano S."/>
            <person name="Gojobori T."/>
            <person name="Chou C.-K."/>
            <person name="Tsai S.-F."/>
            <person name="Wu C.-I."/>
            <person name="Shen C.-K.J."/>
        </authorList>
    </citation>
    <scope>NUCLEOTIDE SEQUENCE</scope>
</reference>
<dbReference type="AlphaFoldDB" id="I7GDB2"/>
<accession>I7GDB2</accession>
<sequence length="66" mass="8036">MVPHFKLVYFFMIRFRLCIPRQNIKYVAGMYFSRLYTLKHTVFICPFFMRLILSTWPRGCLLSPLI</sequence>
<evidence type="ECO:0000313" key="1">
    <source>
        <dbReference type="EMBL" id="BAE90329.1"/>
    </source>
</evidence>
<protein>
    <submittedName>
        <fullName evidence="1">Macaca fascicularis brain cDNA clone: QflA-21782, similar to human synaptosomal-associated protein, 25kDa (SNAP25),transcript variant 2, mRNA, RefSeq: NM_130811.1</fullName>
    </submittedName>
</protein>
<proteinExistence type="evidence at transcript level"/>